<evidence type="ECO:0000259" key="1">
    <source>
        <dbReference type="PROSITE" id="PS50181"/>
    </source>
</evidence>
<accession>R0FLK6</accession>
<proteinExistence type="predicted"/>
<dbReference type="eggNOG" id="KOG1072">
    <property type="taxonomic scope" value="Eukaryota"/>
</dbReference>
<dbReference type="Pfam" id="PF25210">
    <property type="entry name" value="Kelch_FKB95"/>
    <property type="match status" value="1"/>
</dbReference>
<dbReference type="OrthoDB" id="1067512at2759"/>
<dbReference type="Proteomes" id="UP000029121">
    <property type="component" value="Unassembled WGS sequence"/>
</dbReference>
<dbReference type="PANTHER" id="PTHR24414">
    <property type="entry name" value="F-BOX/KELCH-REPEAT PROTEIN SKIP4"/>
    <property type="match status" value="1"/>
</dbReference>
<dbReference type="InterPro" id="IPR036047">
    <property type="entry name" value="F-box-like_dom_sf"/>
</dbReference>
<evidence type="ECO:0000313" key="3">
    <source>
        <dbReference type="Proteomes" id="UP000029121"/>
    </source>
</evidence>
<dbReference type="EMBL" id="KB870809">
    <property type="protein sequence ID" value="EOA23347.1"/>
    <property type="molecule type" value="Genomic_DNA"/>
</dbReference>
<dbReference type="InterPro" id="IPR050354">
    <property type="entry name" value="F-box/kelch-repeat_ARATH"/>
</dbReference>
<sequence>MSSNTMEKAPPLFLSLPNEIVVDILARVPRRYHPILSCVSKKLRSLVRSSELNKTRSLMGRDCFYVCFREDFGPRSTYTYHWFTLTENRRLVSIAVPCTPEPYAAALMVGPEIYLVGGSVYHPSRNIWILDPSSGKLRQGPSRFVATLSAAVGLVDDKIYVFGGGREDEEIQAQVFDLKTQTWQVAPHPTMHLQTIWMSVVSPSLDRKIYARNSLGAVMVYDPRDGQCDLIRIPDNDEYSKYVCVIDNVIYMHCHGVGLMWYNSKTSEWRGVHGLELNEWYWDLALVEYNGKLAFLWRQVGVAKSEIWCTMIVMYRSGQEIRGHVEWSSCVLPDVPRHYEIMHCLGRTD</sequence>
<dbReference type="KEGG" id="crb:17885721"/>
<dbReference type="Pfam" id="PF00646">
    <property type="entry name" value="F-box"/>
    <property type="match status" value="1"/>
</dbReference>
<feature type="domain" description="F-box" evidence="1">
    <location>
        <begin position="10"/>
        <end position="56"/>
    </location>
</feature>
<name>R0FLK6_9BRAS</name>
<dbReference type="SMART" id="SM00256">
    <property type="entry name" value="FBOX"/>
    <property type="match status" value="1"/>
</dbReference>
<reference evidence="3" key="1">
    <citation type="journal article" date="2013" name="Nat. Genet.">
        <title>The Capsella rubella genome and the genomic consequences of rapid mating system evolution.</title>
        <authorList>
            <person name="Slotte T."/>
            <person name="Hazzouri K.M."/>
            <person name="Agren J.A."/>
            <person name="Koenig D."/>
            <person name="Maumus F."/>
            <person name="Guo Y.L."/>
            <person name="Steige K."/>
            <person name="Platts A.E."/>
            <person name="Escobar J.S."/>
            <person name="Newman L.K."/>
            <person name="Wang W."/>
            <person name="Mandakova T."/>
            <person name="Vello E."/>
            <person name="Smith L.M."/>
            <person name="Henz S.R."/>
            <person name="Steffen J."/>
            <person name="Takuno S."/>
            <person name="Brandvain Y."/>
            <person name="Coop G."/>
            <person name="Andolfatto P."/>
            <person name="Hu T.T."/>
            <person name="Blanchette M."/>
            <person name="Clark R.M."/>
            <person name="Quesneville H."/>
            <person name="Nordborg M."/>
            <person name="Gaut B.S."/>
            <person name="Lysak M.A."/>
            <person name="Jenkins J."/>
            <person name="Grimwood J."/>
            <person name="Chapman J."/>
            <person name="Prochnik S."/>
            <person name="Shu S."/>
            <person name="Rokhsar D."/>
            <person name="Schmutz J."/>
            <person name="Weigel D."/>
            <person name="Wright S.I."/>
        </authorList>
    </citation>
    <scope>NUCLEOTIDE SEQUENCE [LARGE SCALE GENOMIC DNA]</scope>
    <source>
        <strain evidence="3">cv. Monte Gargano</strain>
    </source>
</reference>
<protein>
    <recommendedName>
        <fullName evidence="1">F-box domain-containing protein</fullName>
    </recommendedName>
</protein>
<dbReference type="CDD" id="cd22152">
    <property type="entry name" value="F-box_AtAFR-like"/>
    <property type="match status" value="1"/>
</dbReference>
<dbReference type="InterPro" id="IPR015915">
    <property type="entry name" value="Kelch-typ_b-propeller"/>
</dbReference>
<dbReference type="SUPFAM" id="SSF117281">
    <property type="entry name" value="Kelch motif"/>
    <property type="match status" value="1"/>
</dbReference>
<organism evidence="2 3">
    <name type="scientific">Capsella rubella</name>
    <dbReference type="NCBI Taxonomy" id="81985"/>
    <lineage>
        <taxon>Eukaryota</taxon>
        <taxon>Viridiplantae</taxon>
        <taxon>Streptophyta</taxon>
        <taxon>Embryophyta</taxon>
        <taxon>Tracheophyta</taxon>
        <taxon>Spermatophyta</taxon>
        <taxon>Magnoliopsida</taxon>
        <taxon>eudicotyledons</taxon>
        <taxon>Gunneridae</taxon>
        <taxon>Pentapetalae</taxon>
        <taxon>rosids</taxon>
        <taxon>malvids</taxon>
        <taxon>Brassicales</taxon>
        <taxon>Brassicaceae</taxon>
        <taxon>Camelineae</taxon>
        <taxon>Capsella</taxon>
    </lineage>
</organism>
<dbReference type="AlphaFoldDB" id="R0FLK6"/>
<dbReference type="InterPro" id="IPR001810">
    <property type="entry name" value="F-box_dom"/>
</dbReference>
<dbReference type="SUPFAM" id="SSF81383">
    <property type="entry name" value="F-box domain"/>
    <property type="match status" value="1"/>
</dbReference>
<gene>
    <name evidence="2" type="ORF">CARUB_v10019450mg</name>
</gene>
<evidence type="ECO:0000313" key="2">
    <source>
        <dbReference type="EMBL" id="EOA23347.1"/>
    </source>
</evidence>
<dbReference type="PANTHER" id="PTHR24414:SF99">
    <property type="entry name" value="F-BOX DOMAIN-CONTAINING PROTEIN"/>
    <property type="match status" value="1"/>
</dbReference>
<keyword evidence="3" id="KW-1185">Reference proteome</keyword>
<dbReference type="InterPro" id="IPR057499">
    <property type="entry name" value="Kelch_FKB95"/>
</dbReference>
<dbReference type="Gene3D" id="2.120.10.80">
    <property type="entry name" value="Kelch-type beta propeller"/>
    <property type="match status" value="1"/>
</dbReference>
<dbReference type="PROSITE" id="PS50181">
    <property type="entry name" value="FBOX"/>
    <property type="match status" value="1"/>
</dbReference>